<gene>
    <name evidence="1" type="ORF">HMF3257_11495</name>
</gene>
<organism evidence="1 2">
    <name type="scientific">Spirosoma telluris</name>
    <dbReference type="NCBI Taxonomy" id="2183553"/>
    <lineage>
        <taxon>Bacteria</taxon>
        <taxon>Pseudomonadati</taxon>
        <taxon>Bacteroidota</taxon>
        <taxon>Cytophagia</taxon>
        <taxon>Cytophagales</taxon>
        <taxon>Cytophagaceae</taxon>
        <taxon>Spirosoma</taxon>
    </lineage>
</organism>
<dbReference type="EMBL" id="QLII01000001">
    <property type="protein sequence ID" value="RAI74730.1"/>
    <property type="molecule type" value="Genomic_DNA"/>
</dbReference>
<accession>A0A327NH74</accession>
<sequence>MNLGLLTAAKAICKRGYRLCLWMALVISPLVGQAQVNISGKAGLLNIPTARVLNDGTFYIGYHYNPSNYDPRANDPNKSVNVAEKQSSSIYYMTLALLPRLEINLNIFRINGYIPLKARGIGDRQFDIKYAVLTERPRRPSVAVIVSAPFGIDNSLVTYAAVATKNITLSETVTTEVTVGFGSPYYFDRSDNVGNDFDIFSNYKLQNKNDRPNPYLSGPFGGASFTYKKKAGGMIEWDSRHLNLGAYATLFNHWTVQAGVINFDQITFGTSYSVSLFHLPKRLGRSAAAVKH</sequence>
<evidence type="ECO:0000313" key="1">
    <source>
        <dbReference type="EMBL" id="RAI74730.1"/>
    </source>
</evidence>
<proteinExistence type="predicted"/>
<protein>
    <recommendedName>
        <fullName evidence="3">YjbH domain-containing protein</fullName>
    </recommendedName>
</protein>
<dbReference type="AlphaFoldDB" id="A0A327NH74"/>
<evidence type="ECO:0000313" key="2">
    <source>
        <dbReference type="Proteomes" id="UP000249016"/>
    </source>
</evidence>
<dbReference type="Proteomes" id="UP000249016">
    <property type="component" value="Unassembled WGS sequence"/>
</dbReference>
<dbReference type="Pfam" id="PF06082">
    <property type="entry name" value="YjbH"/>
    <property type="match status" value="1"/>
</dbReference>
<dbReference type="OrthoDB" id="947745at2"/>
<evidence type="ECO:0008006" key="3">
    <source>
        <dbReference type="Google" id="ProtNLM"/>
    </source>
</evidence>
<dbReference type="InterPro" id="IPR010344">
    <property type="entry name" value="YbjH"/>
</dbReference>
<name>A0A327NH74_9BACT</name>
<keyword evidence="2" id="KW-1185">Reference proteome</keyword>
<reference evidence="1 2" key="1">
    <citation type="submission" date="2018-06" db="EMBL/GenBank/DDBJ databases">
        <title>Spirosoma sp. HMF3257 Genome sequencing and assembly.</title>
        <authorList>
            <person name="Kang H."/>
            <person name="Cha I."/>
            <person name="Kim H."/>
            <person name="Kang J."/>
            <person name="Joh K."/>
        </authorList>
    </citation>
    <scope>NUCLEOTIDE SEQUENCE [LARGE SCALE GENOMIC DNA]</scope>
    <source>
        <strain evidence="1 2">HMF3257</strain>
    </source>
</reference>
<comment type="caution">
    <text evidence="1">The sequence shown here is derived from an EMBL/GenBank/DDBJ whole genome shotgun (WGS) entry which is preliminary data.</text>
</comment>